<evidence type="ECO:0000313" key="2">
    <source>
        <dbReference type="Proteomes" id="UP000240261"/>
    </source>
</evidence>
<name>A0A2P1JYC7_9CAUD</name>
<protein>
    <submittedName>
        <fullName evidence="1">Uncharacterized protein</fullName>
    </submittedName>
</protein>
<organism evidence="1 2">
    <name type="scientific">Gordonia phage Gravy</name>
    <dbReference type="NCBI Taxonomy" id="2094133"/>
    <lineage>
        <taxon>Viruses</taxon>
        <taxon>Duplodnaviria</taxon>
        <taxon>Heunggongvirae</taxon>
        <taxon>Uroviricota</taxon>
        <taxon>Caudoviricetes</taxon>
        <taxon>Deejayvirinae</taxon>
        <taxon>Tanisvirus</taxon>
        <taxon>Tanisvirus tanis</taxon>
    </lineage>
</organism>
<dbReference type="EMBL" id="MG962368">
    <property type="protein sequence ID" value="AVO25320.1"/>
    <property type="molecule type" value="Genomic_DNA"/>
</dbReference>
<reference evidence="1 2" key="1">
    <citation type="submission" date="2018-02" db="EMBL/GenBank/DDBJ databases">
        <authorList>
            <person name="Aull H.G."/>
            <person name="Garlena R.A."/>
            <person name="Russell D.A."/>
            <person name="Pop W.H."/>
            <person name="Jacobs-Sera D."/>
            <person name="Hatfull G.F."/>
        </authorList>
    </citation>
    <scope>NUCLEOTIDE SEQUENCE [LARGE SCALE GENOMIC DNA]</scope>
</reference>
<proteinExistence type="predicted"/>
<evidence type="ECO:0000313" key="1">
    <source>
        <dbReference type="EMBL" id="AVO25320.1"/>
    </source>
</evidence>
<accession>A0A2P1JYC7</accession>
<gene>
    <name evidence="1" type="primary">81</name>
    <name evidence="1" type="ORF">PBI_GRAVY_81</name>
</gene>
<dbReference type="Proteomes" id="UP000240261">
    <property type="component" value="Segment"/>
</dbReference>
<sequence length="85" mass="9472">MPVDHTHMPMEMTTEVNSTPGKMQNYALISLYLPCLCGYQTAVQTKVGLKDTLDDTMADELIQTLSEAAVALHFLHEKRVRCSTS</sequence>